<dbReference type="SMART" id="SM00257">
    <property type="entry name" value="LysM"/>
    <property type="match status" value="1"/>
</dbReference>
<organism evidence="2 3">
    <name type="scientific">Capnocytophaga leadbetteri</name>
    <dbReference type="NCBI Taxonomy" id="327575"/>
    <lineage>
        <taxon>Bacteria</taxon>
        <taxon>Pseudomonadati</taxon>
        <taxon>Bacteroidota</taxon>
        <taxon>Flavobacteriia</taxon>
        <taxon>Flavobacteriales</taxon>
        <taxon>Flavobacteriaceae</taxon>
        <taxon>Capnocytophaga</taxon>
    </lineage>
</organism>
<dbReference type="EMBL" id="CP022384">
    <property type="protein sequence ID" value="ATA81050.1"/>
    <property type="molecule type" value="Genomic_DNA"/>
</dbReference>
<dbReference type="Pfam" id="PF00657">
    <property type="entry name" value="Lipase_GDSL"/>
    <property type="match status" value="1"/>
</dbReference>
<evidence type="ECO:0000313" key="2">
    <source>
        <dbReference type="EMBL" id="ATA81050.1"/>
    </source>
</evidence>
<dbReference type="KEGG" id="clk:CGC53_01095"/>
<dbReference type="InterPro" id="IPR001087">
    <property type="entry name" value="GDSL"/>
</dbReference>
<dbReference type="PROSITE" id="PS51782">
    <property type="entry name" value="LYSM"/>
    <property type="match status" value="1"/>
</dbReference>
<reference evidence="3" key="1">
    <citation type="submission" date="2017-06" db="EMBL/GenBank/DDBJ databases">
        <title>Capnocytophaga spp. assemblies.</title>
        <authorList>
            <person name="Gulvik C.A."/>
        </authorList>
    </citation>
    <scope>NUCLEOTIDE SEQUENCE [LARGE SCALE GENOMIC DNA]</scope>
    <source>
        <strain evidence="3">H6253</strain>
    </source>
</reference>
<dbReference type="Proteomes" id="UP000217276">
    <property type="component" value="Chromosome"/>
</dbReference>
<keyword evidence="3" id="KW-1185">Reference proteome</keyword>
<dbReference type="InterPro" id="IPR036779">
    <property type="entry name" value="LysM_dom_sf"/>
</dbReference>
<dbReference type="InterPro" id="IPR036514">
    <property type="entry name" value="SGNH_hydro_sf"/>
</dbReference>
<dbReference type="GO" id="GO:0016788">
    <property type="term" value="F:hydrolase activity, acting on ester bonds"/>
    <property type="evidence" value="ECO:0007669"/>
    <property type="project" value="InterPro"/>
</dbReference>
<feature type="domain" description="LysM" evidence="1">
    <location>
        <begin position="218"/>
        <end position="261"/>
    </location>
</feature>
<accession>A0A250F7E7</accession>
<evidence type="ECO:0000313" key="3">
    <source>
        <dbReference type="Proteomes" id="UP000217276"/>
    </source>
</evidence>
<dbReference type="PANTHER" id="PTHR33734">
    <property type="entry name" value="LYSM DOMAIN-CONTAINING GPI-ANCHORED PROTEIN 2"/>
    <property type="match status" value="1"/>
</dbReference>
<dbReference type="SUPFAM" id="SSF54106">
    <property type="entry name" value="LysM domain"/>
    <property type="match status" value="1"/>
</dbReference>
<dbReference type="RefSeq" id="WP_095912977.1">
    <property type="nucleotide sequence ID" value="NZ_CAUUPF010000001.1"/>
</dbReference>
<proteinExistence type="predicted"/>
<dbReference type="Pfam" id="PF01476">
    <property type="entry name" value="LysM"/>
    <property type="match status" value="1"/>
</dbReference>
<name>A0A250F7E7_9FLAO</name>
<protein>
    <submittedName>
        <fullName evidence="2">Peptidoglycan-binding protein</fullName>
    </submittedName>
</protein>
<gene>
    <name evidence="2" type="ORF">CGC53_01095</name>
</gene>
<dbReference type="CDD" id="cd00118">
    <property type="entry name" value="LysM"/>
    <property type="match status" value="1"/>
</dbReference>
<dbReference type="PANTHER" id="PTHR33734:SF22">
    <property type="entry name" value="MEMBRANE-BOUND LYTIC MUREIN TRANSGLYCOSYLASE D"/>
    <property type="match status" value="1"/>
</dbReference>
<evidence type="ECO:0000259" key="1">
    <source>
        <dbReference type="PROSITE" id="PS51782"/>
    </source>
</evidence>
<dbReference type="AlphaFoldDB" id="A0A250F7E7"/>
<dbReference type="Gene3D" id="3.10.350.10">
    <property type="entry name" value="LysM domain"/>
    <property type="match status" value="1"/>
</dbReference>
<dbReference type="SUPFAM" id="SSF52266">
    <property type="entry name" value="SGNH hydrolase"/>
    <property type="match status" value="1"/>
</dbReference>
<sequence length="497" mass="55584">MNKHIKFIKKLITTALFIVTVLLYLSVNYTTAVNLSSIKRPLGDKPTTAAKKATKKKVPIEEAGSNMYNVTALYPFFEKLVALDNFHDRKLNIVHIGDSHIQADVMTNIVRGKLQEAFGNGGLGLVFPYSLLKTNGGRNVSFSSNIVWNGEKNSDLSGISGYALSTNKKDFVIELNLKNKDYAFNTLKIITPNNQRFFELATNVGKLTPMKLSAPKSITHKVVRGETLYSISRKYHTTVAQLQKANRIKNNNIRVGQVLNVGTKAAAAPAATQVDMSNATILNGNTLYSYYAYNNLNVSDKIYLTPNTESSSFTLNGIVLENDQNGIIYHSIGVNGAHFSDYNKSPRFFEQIKALAPDLIIISLGTNETFGRMSPERYEDEVNKFISAIRSQYGQCPILLTTPPPSLYKRKNPNPLCMEYANTLIDNSIKDNYSVFDLYRAVGGSEAMQRFIDENLIAGDRVHYTRDGYIEQGDLLYDAFMSNYLNYKKQSKLSLKN</sequence>
<dbReference type="InterPro" id="IPR018392">
    <property type="entry name" value="LysM"/>
</dbReference>
<dbReference type="Gene3D" id="3.40.50.1110">
    <property type="entry name" value="SGNH hydrolase"/>
    <property type="match status" value="2"/>
</dbReference>